<protein>
    <submittedName>
        <fullName evidence="1">Uncharacterized protein</fullName>
    </submittedName>
</protein>
<accession>A0A0D2IKR7</accession>
<sequence>MADQVSRQEIQSAIDENREHFHSFNLQLGYVDGQHLSRGPSDYRKELMQGARLPHFWLEERGQAISTLDLVDALSFVLVCDSTFTDLSWLIISNVSVTIKRSSQDFNDRVGAWTKYLESLAVRAVLVRPDQHIVDRVSRVEDVEKTLRAYLSS</sequence>
<dbReference type="RefSeq" id="XP_016631734.1">
    <property type="nucleotide sequence ID" value="XM_016776889.1"/>
</dbReference>
<evidence type="ECO:0000313" key="1">
    <source>
        <dbReference type="EMBL" id="KIX97611.1"/>
    </source>
</evidence>
<dbReference type="STRING" id="1442371.A0A0D2IKR7"/>
<keyword evidence="2" id="KW-1185">Reference proteome</keyword>
<proteinExistence type="predicted"/>
<dbReference type="VEuPathDB" id="FungiDB:Z520_06389"/>
<reference evidence="1 2" key="1">
    <citation type="submission" date="2015-01" db="EMBL/GenBank/DDBJ databases">
        <title>The Genome Sequence of Fonsecaea multimorphosa CBS 102226.</title>
        <authorList>
            <consortium name="The Broad Institute Genomics Platform"/>
            <person name="Cuomo C."/>
            <person name="de Hoog S."/>
            <person name="Gorbushina A."/>
            <person name="Stielow B."/>
            <person name="Teixiera M."/>
            <person name="Abouelleil A."/>
            <person name="Chapman S.B."/>
            <person name="Priest M."/>
            <person name="Young S.K."/>
            <person name="Wortman J."/>
            <person name="Nusbaum C."/>
            <person name="Birren B."/>
        </authorList>
    </citation>
    <scope>NUCLEOTIDE SEQUENCE [LARGE SCALE GENOMIC DNA]</scope>
    <source>
        <strain evidence="1 2">CBS 102226</strain>
    </source>
</reference>
<organism evidence="1 2">
    <name type="scientific">Fonsecaea multimorphosa CBS 102226</name>
    <dbReference type="NCBI Taxonomy" id="1442371"/>
    <lineage>
        <taxon>Eukaryota</taxon>
        <taxon>Fungi</taxon>
        <taxon>Dikarya</taxon>
        <taxon>Ascomycota</taxon>
        <taxon>Pezizomycotina</taxon>
        <taxon>Eurotiomycetes</taxon>
        <taxon>Chaetothyriomycetidae</taxon>
        <taxon>Chaetothyriales</taxon>
        <taxon>Herpotrichiellaceae</taxon>
        <taxon>Fonsecaea</taxon>
    </lineage>
</organism>
<dbReference type="GeneID" id="27712135"/>
<name>A0A0D2IKR7_9EURO</name>
<dbReference type="AlphaFoldDB" id="A0A0D2IKR7"/>
<dbReference type="Proteomes" id="UP000053411">
    <property type="component" value="Unassembled WGS sequence"/>
</dbReference>
<evidence type="ECO:0000313" key="2">
    <source>
        <dbReference type="Proteomes" id="UP000053411"/>
    </source>
</evidence>
<dbReference type="Gene3D" id="3.40.30.120">
    <property type="match status" value="1"/>
</dbReference>
<dbReference type="Pfam" id="PF21274">
    <property type="entry name" value="Rng_hyd_C"/>
    <property type="match status" value="1"/>
</dbReference>
<gene>
    <name evidence="1" type="ORF">Z520_06389</name>
</gene>
<dbReference type="OrthoDB" id="2096480at2759"/>
<dbReference type="EMBL" id="KN848073">
    <property type="protein sequence ID" value="KIX97611.1"/>
    <property type="molecule type" value="Genomic_DNA"/>
</dbReference>